<dbReference type="Pfam" id="PF00096">
    <property type="entry name" value="zf-C2H2"/>
    <property type="match status" value="7"/>
</dbReference>
<dbReference type="GeneID" id="112921411"/>
<dbReference type="InterPro" id="IPR038269">
    <property type="entry name" value="SCAN_sf"/>
</dbReference>
<keyword evidence="17" id="KW-1185">Reference proteome</keyword>
<dbReference type="PANTHER" id="PTHR24399">
    <property type="entry name" value="ZINC FINGER AND BTB DOMAIN-CONTAINING"/>
    <property type="match status" value="1"/>
</dbReference>
<dbReference type="InterPro" id="IPR044822">
    <property type="entry name" value="Myb_DNA-bind_4"/>
</dbReference>
<evidence type="ECO:0000256" key="2">
    <source>
        <dbReference type="ARBA" id="ARBA00004123"/>
    </source>
</evidence>
<dbReference type="PANTHER" id="PTHR24399:SF73">
    <property type="entry name" value="ZINC FINGER PROTEIN 572"/>
    <property type="match status" value="1"/>
</dbReference>
<dbReference type="InterPro" id="IPR013087">
    <property type="entry name" value="Znf_C2H2_type"/>
</dbReference>
<dbReference type="PROSITE" id="PS00028">
    <property type="entry name" value="ZINC_FINGER_C2H2_1"/>
    <property type="match status" value="8"/>
</dbReference>
<dbReference type="InterPro" id="IPR003309">
    <property type="entry name" value="SCAN_dom"/>
</dbReference>
<feature type="domain" description="C2H2-type" evidence="15">
    <location>
        <begin position="739"/>
        <end position="766"/>
    </location>
</feature>
<dbReference type="Proteomes" id="UP001652641">
    <property type="component" value="Chromosome 14"/>
</dbReference>
<evidence type="ECO:0000259" key="16">
    <source>
        <dbReference type="PROSITE" id="PS50804"/>
    </source>
</evidence>
<feature type="domain" description="C2H2-type" evidence="15">
    <location>
        <begin position="823"/>
        <end position="850"/>
    </location>
</feature>
<feature type="compositionally biased region" description="Acidic residues" evidence="14">
    <location>
        <begin position="417"/>
        <end position="426"/>
    </location>
</feature>
<dbReference type="Gene3D" id="1.10.4020.10">
    <property type="entry name" value="DNA breaking-rejoining enzymes"/>
    <property type="match status" value="1"/>
</dbReference>
<dbReference type="SUPFAM" id="SSF57667">
    <property type="entry name" value="beta-beta-alpha zinc fingers"/>
    <property type="match status" value="5"/>
</dbReference>
<organism evidence="17 18">
    <name type="scientific">Vulpes vulpes</name>
    <name type="common">Red fox</name>
    <dbReference type="NCBI Taxonomy" id="9627"/>
    <lineage>
        <taxon>Eukaryota</taxon>
        <taxon>Metazoa</taxon>
        <taxon>Chordata</taxon>
        <taxon>Craniata</taxon>
        <taxon>Vertebrata</taxon>
        <taxon>Euteleostomi</taxon>
        <taxon>Mammalia</taxon>
        <taxon>Eutheria</taxon>
        <taxon>Laurasiatheria</taxon>
        <taxon>Carnivora</taxon>
        <taxon>Caniformia</taxon>
        <taxon>Canidae</taxon>
        <taxon>Vulpes</taxon>
    </lineage>
</organism>
<evidence type="ECO:0000256" key="3">
    <source>
        <dbReference type="ARBA" id="ARBA00006991"/>
    </source>
</evidence>
<feature type="domain" description="SCAN box" evidence="16">
    <location>
        <begin position="47"/>
        <end position="126"/>
    </location>
</feature>
<feature type="region of interest" description="Disordered" evidence="14">
    <location>
        <begin position="550"/>
        <end position="610"/>
    </location>
</feature>
<dbReference type="Gene3D" id="3.30.160.60">
    <property type="entry name" value="Classic Zinc Finger"/>
    <property type="match status" value="8"/>
</dbReference>
<keyword evidence="6 12" id="KW-0863">Zinc-finger</keyword>
<evidence type="ECO:0000256" key="7">
    <source>
        <dbReference type="ARBA" id="ARBA00022833"/>
    </source>
</evidence>
<feature type="region of interest" description="Disordered" evidence="14">
    <location>
        <begin position="491"/>
        <end position="516"/>
    </location>
</feature>
<keyword evidence="4" id="KW-0479">Metal-binding</keyword>
<keyword evidence="8" id="KW-0805">Transcription regulation</keyword>
<evidence type="ECO:0000256" key="8">
    <source>
        <dbReference type="ARBA" id="ARBA00023015"/>
    </source>
</evidence>
<dbReference type="PROSITE" id="PS50157">
    <property type="entry name" value="ZINC_FINGER_C2H2_2"/>
    <property type="match status" value="8"/>
</dbReference>
<dbReference type="SUPFAM" id="SSF47353">
    <property type="entry name" value="Retrovirus capsid dimerization domain-like"/>
    <property type="match status" value="1"/>
</dbReference>
<keyword evidence="7" id="KW-0862">Zinc</keyword>
<keyword evidence="10" id="KW-0804">Transcription</keyword>
<evidence type="ECO:0000256" key="4">
    <source>
        <dbReference type="ARBA" id="ARBA00022723"/>
    </source>
</evidence>
<dbReference type="SMART" id="SM00431">
    <property type="entry name" value="SCAN"/>
    <property type="match status" value="1"/>
</dbReference>
<feature type="domain" description="C2H2-type" evidence="15">
    <location>
        <begin position="795"/>
        <end position="822"/>
    </location>
</feature>
<keyword evidence="9" id="KW-0238">DNA-binding</keyword>
<dbReference type="CDD" id="cd07936">
    <property type="entry name" value="SCAN"/>
    <property type="match status" value="1"/>
</dbReference>
<dbReference type="RefSeq" id="XP_025856446.2">
    <property type="nucleotide sequence ID" value="XM_026000661.2"/>
</dbReference>
<feature type="domain" description="C2H2-type" evidence="15">
    <location>
        <begin position="907"/>
        <end position="934"/>
    </location>
</feature>
<feature type="domain" description="C2H2-type" evidence="15">
    <location>
        <begin position="711"/>
        <end position="738"/>
    </location>
</feature>
<evidence type="ECO:0000256" key="6">
    <source>
        <dbReference type="ARBA" id="ARBA00022771"/>
    </source>
</evidence>
<evidence type="ECO:0000256" key="11">
    <source>
        <dbReference type="ARBA" id="ARBA00023242"/>
    </source>
</evidence>
<evidence type="ECO:0000256" key="12">
    <source>
        <dbReference type="PROSITE-ProRule" id="PRU00042"/>
    </source>
</evidence>
<dbReference type="Pfam" id="PF02023">
    <property type="entry name" value="SCAN"/>
    <property type="match status" value="1"/>
</dbReference>
<reference key="1">
    <citation type="submission" date="2019-01" db="UniProtKB">
        <authorList>
            <consortium name="RefSeq"/>
        </authorList>
    </citation>
    <scope>IDENTIFICATION</scope>
</reference>
<reference evidence="18" key="2">
    <citation type="submission" date="2025-08" db="UniProtKB">
        <authorList>
            <consortium name="RefSeq"/>
        </authorList>
    </citation>
    <scope>IDENTIFICATION</scope>
    <source>
        <tissue evidence="18">Cell line</tissue>
    </source>
</reference>
<comment type="subcellular location">
    <subcellularLocation>
        <location evidence="2 13">Nucleus</location>
    </subcellularLocation>
</comment>
<dbReference type="SMART" id="SM00355">
    <property type="entry name" value="ZnF_C2H2"/>
    <property type="match status" value="8"/>
</dbReference>
<dbReference type="InterPro" id="IPR036236">
    <property type="entry name" value="Znf_C2H2_sf"/>
</dbReference>
<evidence type="ECO:0000256" key="13">
    <source>
        <dbReference type="PROSITE-ProRule" id="PRU00187"/>
    </source>
</evidence>
<feature type="compositionally biased region" description="Basic and acidic residues" evidence="14">
    <location>
        <begin position="593"/>
        <end position="606"/>
    </location>
</feature>
<comment type="function">
    <text evidence="1">May be involved in transcriptional regulation.</text>
</comment>
<sequence length="945" mass="106602">MAVSVGRQIHTPQVQEDLRIVKLEDDSHWEQEISLQESDRGPETSCQRFWHFCYQEASGPQEALIQLRKLCRQWLRPEECTKDQILELLVLEQFLTVLPQEIQIWVRQKHPESGEAAVALVEDLQKGPGRYGLQVMVRNSQPEPEEQLNHSPKVELRSFHKNGGTEAARTWMEEPPGKKLGEICKWGCTGFANPRPRVNCHREEENPQSPDHQGLGEEGPRDSPASGRRVKPSYLPILRKHKTWEELEWQGLEDEKVAGVHWGYEETKIFLEILSESWIHEKLRTCHRNRQVYRLVAARLRERGFLRTLEQCRYRFKNLQTHYRKARSSRTPGTCPFYQEMDALMCPQAAIPIPDVAGALLSQSDPDVEQKELQEGYWGEEEAVLAEAVLERESEEPGQNTGHTAASLEGHSGAITEDSEGDELNVEEVSGSPGIPALLHGPTGVHWGYEETKTFLGILGEPYIHEKLRTCHRKPPGVPAGGCTAAGARLPADPGTVSLPVQKPPDPLPKSQEQPCSRHLPLLSGDGCPDEPLDPRGTVDALEVAGGLLWNRGDSEESQKATLEDVTWDGSELAEEPQEEPRSLGPQAWKGSPSDRDMRTEDKENSSQDISVEAELQGAQLERPQIDASQAPDWRKNWAGECGVEKQWETPSEDRQKALFPPERDVGKLLDPQGTYIGRKSCLCCAYGRHVSQSSHFAVHRLAHTGEKKPSKCGHCGKSCGRNSHLVCHQRIHVREKPYKCPECGKGFSDPSNLPAHQRVHTGEKPYKCGECWKSFNQSSSLTLHQRVHTGEKPHKCTKCGKSFTSISHFSAHQRTHTAEKPYQCPECGKRFSKSSTLTSHQRIHTGEKPYECLECRKSFSDHSNLITHRRIHTGERPYRCGECGKSFNQRSSLIIHQRIHTGEKPYECAECGRRFNNSSHFSAHRRTHMAETQNVVGASLKQQV</sequence>
<evidence type="ECO:0000256" key="9">
    <source>
        <dbReference type="ARBA" id="ARBA00023125"/>
    </source>
</evidence>
<accession>A0A3Q7SLT3</accession>
<dbReference type="PROSITE" id="PS50804">
    <property type="entry name" value="SCAN_BOX"/>
    <property type="match status" value="1"/>
</dbReference>
<evidence type="ECO:0000256" key="10">
    <source>
        <dbReference type="ARBA" id="ARBA00023163"/>
    </source>
</evidence>
<evidence type="ECO:0000313" key="17">
    <source>
        <dbReference type="Proteomes" id="UP001652641"/>
    </source>
</evidence>
<comment type="similarity">
    <text evidence="3">Belongs to the krueppel C2H2-type zinc-finger protein family.</text>
</comment>
<proteinExistence type="inferred from homology"/>
<evidence type="ECO:0000313" key="18">
    <source>
        <dbReference type="RefSeq" id="XP_025856446.2"/>
    </source>
</evidence>
<gene>
    <name evidence="18" type="primary">LOC112921411</name>
</gene>
<feature type="domain" description="C2H2-type" evidence="15">
    <location>
        <begin position="879"/>
        <end position="906"/>
    </location>
</feature>
<feature type="domain" description="C2H2-type" evidence="15">
    <location>
        <begin position="767"/>
        <end position="794"/>
    </location>
</feature>
<feature type="domain" description="C2H2-type" evidence="15">
    <location>
        <begin position="851"/>
        <end position="878"/>
    </location>
</feature>
<evidence type="ECO:0000256" key="14">
    <source>
        <dbReference type="SAM" id="MobiDB-lite"/>
    </source>
</evidence>
<keyword evidence="5" id="KW-0677">Repeat</keyword>
<evidence type="ECO:0000256" key="1">
    <source>
        <dbReference type="ARBA" id="ARBA00003767"/>
    </source>
</evidence>
<dbReference type="Pfam" id="PF13837">
    <property type="entry name" value="Myb_DNA-bind_4"/>
    <property type="match status" value="1"/>
</dbReference>
<feature type="compositionally biased region" description="Basic and acidic residues" evidence="14">
    <location>
        <begin position="553"/>
        <end position="563"/>
    </location>
</feature>
<dbReference type="Gene3D" id="1.10.10.60">
    <property type="entry name" value="Homeodomain-like"/>
    <property type="match status" value="1"/>
</dbReference>
<evidence type="ECO:0000259" key="15">
    <source>
        <dbReference type="PROSITE" id="PS50157"/>
    </source>
</evidence>
<feature type="region of interest" description="Disordered" evidence="14">
    <location>
        <begin position="199"/>
        <end position="232"/>
    </location>
</feature>
<evidence type="ECO:0000256" key="5">
    <source>
        <dbReference type="ARBA" id="ARBA00022737"/>
    </source>
</evidence>
<name>A0A3Q7SLT3_VULVU</name>
<feature type="region of interest" description="Disordered" evidence="14">
    <location>
        <begin position="392"/>
        <end position="437"/>
    </location>
</feature>
<protein>
    <submittedName>
        <fullName evidence="18">LOW QUALITY PROTEIN: zinc finger and SCAN domain-containing protein 29-like</fullName>
    </submittedName>
</protein>
<keyword evidence="11 13" id="KW-0539">Nucleus</keyword>